<feature type="region of interest" description="Disordered" evidence="1">
    <location>
        <begin position="26"/>
        <end position="88"/>
    </location>
</feature>
<evidence type="ECO:0008006" key="4">
    <source>
        <dbReference type="Google" id="ProtNLM"/>
    </source>
</evidence>
<evidence type="ECO:0000256" key="1">
    <source>
        <dbReference type="SAM" id="MobiDB-lite"/>
    </source>
</evidence>
<comment type="caution">
    <text evidence="2">The sequence shown here is derived from an EMBL/GenBank/DDBJ whole genome shotgun (WGS) entry which is preliminary data.</text>
</comment>
<feature type="compositionally biased region" description="Basic residues" evidence="1">
    <location>
        <begin position="72"/>
        <end position="88"/>
    </location>
</feature>
<name>A0A6G0Z2E1_APHCR</name>
<sequence>MSLSSTLPIKDKDKINNSKLITTKTINGDSSNQRTIKFNTNKSAATNASDKMDTSNNDNSSSGGWSTSTTNKTKRIHSNSSIRVRHERRQIKTKNYSFPQIDTMNVAPKVLRPPPIFVRGLYNFPDLCTKLIEPIGVDNFYCKSSTDRVKIMTTNPKSYRALVHFLRDQKAEFHTFQFKEDKPLRVVIRNLHPTTPTELIKSEFEMHLFEVMQVSSVPHKSNNIYNLTSLLHTLIKVEEPYKPK</sequence>
<evidence type="ECO:0000313" key="2">
    <source>
        <dbReference type="EMBL" id="KAF0764509.1"/>
    </source>
</evidence>
<dbReference type="AlphaFoldDB" id="A0A6G0Z2E1"/>
<keyword evidence="3" id="KW-1185">Reference proteome</keyword>
<feature type="compositionally biased region" description="Low complexity" evidence="1">
    <location>
        <begin position="54"/>
        <end position="71"/>
    </location>
</feature>
<evidence type="ECO:0000313" key="3">
    <source>
        <dbReference type="Proteomes" id="UP000478052"/>
    </source>
</evidence>
<gene>
    <name evidence="2" type="ORF">FWK35_00011895</name>
</gene>
<protein>
    <recommendedName>
        <fullName evidence="4">Nucleic-acid-binding protein</fullName>
    </recommendedName>
</protein>
<dbReference type="Proteomes" id="UP000478052">
    <property type="component" value="Unassembled WGS sequence"/>
</dbReference>
<reference evidence="2 3" key="1">
    <citation type="submission" date="2019-08" db="EMBL/GenBank/DDBJ databases">
        <title>Whole genome of Aphis craccivora.</title>
        <authorList>
            <person name="Voronova N.V."/>
            <person name="Shulinski R.S."/>
            <person name="Bandarenka Y.V."/>
            <person name="Zhorov D.G."/>
            <person name="Warner D."/>
        </authorList>
    </citation>
    <scope>NUCLEOTIDE SEQUENCE [LARGE SCALE GENOMIC DNA]</scope>
    <source>
        <strain evidence="2">180601</strain>
        <tissue evidence="2">Whole Body</tissue>
    </source>
</reference>
<proteinExistence type="predicted"/>
<accession>A0A6G0Z2E1</accession>
<feature type="compositionally biased region" description="Polar residues" evidence="1">
    <location>
        <begin position="26"/>
        <end position="48"/>
    </location>
</feature>
<dbReference type="EMBL" id="VUJU01001617">
    <property type="protein sequence ID" value="KAF0764509.1"/>
    <property type="molecule type" value="Genomic_DNA"/>
</dbReference>
<dbReference type="OrthoDB" id="10035396at2759"/>
<organism evidence="2 3">
    <name type="scientific">Aphis craccivora</name>
    <name type="common">Cowpea aphid</name>
    <dbReference type="NCBI Taxonomy" id="307492"/>
    <lineage>
        <taxon>Eukaryota</taxon>
        <taxon>Metazoa</taxon>
        <taxon>Ecdysozoa</taxon>
        <taxon>Arthropoda</taxon>
        <taxon>Hexapoda</taxon>
        <taxon>Insecta</taxon>
        <taxon>Pterygota</taxon>
        <taxon>Neoptera</taxon>
        <taxon>Paraneoptera</taxon>
        <taxon>Hemiptera</taxon>
        <taxon>Sternorrhyncha</taxon>
        <taxon>Aphidomorpha</taxon>
        <taxon>Aphidoidea</taxon>
        <taxon>Aphididae</taxon>
        <taxon>Aphidini</taxon>
        <taxon>Aphis</taxon>
        <taxon>Aphis</taxon>
    </lineage>
</organism>